<dbReference type="AlphaFoldDB" id="A0A7S3QJI1"/>
<organism evidence="2">
    <name type="scientific">Chaetoceros debilis</name>
    <dbReference type="NCBI Taxonomy" id="122233"/>
    <lineage>
        <taxon>Eukaryota</taxon>
        <taxon>Sar</taxon>
        <taxon>Stramenopiles</taxon>
        <taxon>Ochrophyta</taxon>
        <taxon>Bacillariophyta</taxon>
        <taxon>Coscinodiscophyceae</taxon>
        <taxon>Chaetocerotophycidae</taxon>
        <taxon>Chaetocerotales</taxon>
        <taxon>Chaetocerotaceae</taxon>
        <taxon>Chaetoceros</taxon>
    </lineage>
</organism>
<proteinExistence type="predicted"/>
<protein>
    <submittedName>
        <fullName evidence="2">Uncharacterized protein</fullName>
    </submittedName>
</protein>
<accession>A0A7S3QJI1</accession>
<evidence type="ECO:0000256" key="1">
    <source>
        <dbReference type="SAM" id="SignalP"/>
    </source>
</evidence>
<keyword evidence="1" id="KW-0732">Signal</keyword>
<name>A0A7S3QJI1_9STRA</name>
<sequence>MISRIQSILLPLNLLLSIFSSVIAFAPVPTFKKCHQIFSRDIEFRGSSLGMFEDARVSNSGPVILTDGNGIEFSSGCRVMLTTEVKAFSIPKGAAGKFADDKSFIPIDWDMEGGVPKAEKCCVMPKGIRGAVRRVYTDEFDATHAIVVAFKKDNGFGGDYVPPSSFMMHFKTSEVEVVAEDS</sequence>
<gene>
    <name evidence="2" type="ORF">CDEB00056_LOCUS24379</name>
</gene>
<reference evidence="2" key="1">
    <citation type="submission" date="2021-01" db="EMBL/GenBank/DDBJ databases">
        <authorList>
            <person name="Corre E."/>
            <person name="Pelletier E."/>
            <person name="Niang G."/>
            <person name="Scheremetjew M."/>
            <person name="Finn R."/>
            <person name="Kale V."/>
            <person name="Holt S."/>
            <person name="Cochrane G."/>
            <person name="Meng A."/>
            <person name="Brown T."/>
            <person name="Cohen L."/>
        </authorList>
    </citation>
    <scope>NUCLEOTIDE SEQUENCE</scope>
    <source>
        <strain evidence="2">MM31A-1</strain>
    </source>
</reference>
<feature type="chain" id="PRO_5031127258" evidence="1">
    <location>
        <begin position="25"/>
        <end position="182"/>
    </location>
</feature>
<feature type="signal peptide" evidence="1">
    <location>
        <begin position="1"/>
        <end position="24"/>
    </location>
</feature>
<dbReference type="EMBL" id="HBIO01031788">
    <property type="protein sequence ID" value="CAE0479525.1"/>
    <property type="molecule type" value="Transcribed_RNA"/>
</dbReference>
<evidence type="ECO:0000313" key="2">
    <source>
        <dbReference type="EMBL" id="CAE0479525.1"/>
    </source>
</evidence>